<name>A0A914PXN7_9BILA</name>
<organism evidence="1 2">
    <name type="scientific">Panagrolaimus davidi</name>
    <dbReference type="NCBI Taxonomy" id="227884"/>
    <lineage>
        <taxon>Eukaryota</taxon>
        <taxon>Metazoa</taxon>
        <taxon>Ecdysozoa</taxon>
        <taxon>Nematoda</taxon>
        <taxon>Chromadorea</taxon>
        <taxon>Rhabditida</taxon>
        <taxon>Tylenchina</taxon>
        <taxon>Panagrolaimomorpha</taxon>
        <taxon>Panagrolaimoidea</taxon>
        <taxon>Panagrolaimidae</taxon>
        <taxon>Panagrolaimus</taxon>
    </lineage>
</organism>
<evidence type="ECO:0000313" key="2">
    <source>
        <dbReference type="WBParaSite" id="PDA_v2.g23595.t1"/>
    </source>
</evidence>
<dbReference type="WBParaSite" id="PDA_v2.g23595.t1">
    <property type="protein sequence ID" value="PDA_v2.g23595.t1"/>
    <property type="gene ID" value="PDA_v2.g23595"/>
</dbReference>
<reference evidence="2" key="1">
    <citation type="submission" date="2022-11" db="UniProtKB">
        <authorList>
            <consortium name="WormBaseParasite"/>
        </authorList>
    </citation>
    <scope>IDENTIFICATION</scope>
</reference>
<keyword evidence="1" id="KW-1185">Reference proteome</keyword>
<dbReference type="Proteomes" id="UP000887578">
    <property type="component" value="Unplaced"/>
</dbReference>
<accession>A0A914PXN7</accession>
<sequence length="196" mass="22960">MMSVIHFKESNVKQYFTLPSTIISYICQNPIPTKKFLEKLYSTCKYFYPKVKIISLATLRFPSFGTNFSMCWALFESRYPAVKYLPKSEIYLIDFKLLCVNTIFEVHAKSEEERKLLSYLITKVRFCQGCYFDIGDQILTLNEYKKLAEISEGIFLKNVTILRPDGTLPPVEELLNIAICVKHFELLDRLFNKNFI</sequence>
<protein>
    <submittedName>
        <fullName evidence="2">Uncharacterized protein</fullName>
    </submittedName>
</protein>
<dbReference type="AlphaFoldDB" id="A0A914PXN7"/>
<evidence type="ECO:0000313" key="1">
    <source>
        <dbReference type="Proteomes" id="UP000887578"/>
    </source>
</evidence>
<proteinExistence type="predicted"/>